<dbReference type="PANTHER" id="PTHR37321:SF1">
    <property type="entry name" value="EXPORTED PROTEIN"/>
    <property type="match status" value="1"/>
</dbReference>
<evidence type="ECO:0008006" key="6">
    <source>
        <dbReference type="Google" id="ProtNLM"/>
    </source>
</evidence>
<evidence type="ECO:0000259" key="2">
    <source>
        <dbReference type="Pfam" id="PF14323"/>
    </source>
</evidence>
<sequence length="600" mass="67788">MVSSGCKDSKIEGHAGSDSAKSKSDYFAKIDESNNCGQFWSLESKVIPKGYYVCPMGNTETDKNYPELRKGLPYTNMCQSLAGIVNRAVENKEVDDAIWLEDPNNRYSYTLCKEDLKKQGSKEISKLDGIALLKSGVFSQLIKGYVLTDVTKNPESSPVAAVASHVHSAIIVDIRDKAVYDELGLRMVYDARKKTTKDAWKEFKDKCNNKSLVLMGSLTNDMKDFAIVNRLFVLNIRNDKGHNWELLDDVLDWLAPCSPIYGWEDLDEHSFVQKISEKGHLMVPCNYYMNMSLTSLNYSQNQKDLLVNVINPANRIYPENDTNKYISYYLSDGDNVQWVFHIWYNDWFKHSQAKNVKLSFGIPSTNLSMIAPPVYKNIVDHQGVENTLVENCGGGYIYIDDFASANGKDTQKELNILANKVSAHMRQHRVKVLGLFTNDAKSEKAQNAYKTFIKANNWLEGIIVVQYVPYNGGHGETYWYTNNDGIEIPVITVRYTIWNFGKNNSGGQGTPAYVANLLKKEQPDFSLIDIHAWSSFADISNSDDEVGETAKGNVSGAGAAAMCQRRLPANFKCVSLQEFIWRMRMKHNKEQTSKLLGMYK</sequence>
<evidence type="ECO:0000259" key="3">
    <source>
        <dbReference type="Pfam" id="PF20958"/>
    </source>
</evidence>
<organism evidence="4 5">
    <name type="scientific">Bacteroides faecalis</name>
    <dbReference type="NCBI Taxonomy" id="2447885"/>
    <lineage>
        <taxon>Bacteria</taxon>
        <taxon>Pseudomonadati</taxon>
        <taxon>Bacteroidota</taxon>
        <taxon>Bacteroidia</taxon>
        <taxon>Bacteroidales</taxon>
        <taxon>Bacteroidaceae</taxon>
        <taxon>Bacteroides</taxon>
    </lineage>
</organism>
<comment type="caution">
    <text evidence="4">The sequence shown here is derived from an EMBL/GenBank/DDBJ whole genome shotgun (WGS) entry which is preliminary data.</text>
</comment>
<keyword evidence="5" id="KW-1185">Reference proteome</keyword>
<accession>A0A401LNT0</accession>
<gene>
    <name evidence="4" type="ORF">KGMB02408_01570</name>
</gene>
<dbReference type="AlphaFoldDB" id="A0A401LNT0"/>
<dbReference type="Proteomes" id="UP000288079">
    <property type="component" value="Unassembled WGS sequence"/>
</dbReference>
<dbReference type="InterPro" id="IPR025832">
    <property type="entry name" value="GxGYxYP_C"/>
</dbReference>
<feature type="domain" description="GxGYxYP putative glycoside hydrolase third N-terminal" evidence="3">
    <location>
        <begin position="219"/>
        <end position="295"/>
    </location>
</feature>
<dbReference type="InterPro" id="IPR038410">
    <property type="entry name" value="GxGYxYP_C_sf"/>
</dbReference>
<reference evidence="4 5" key="1">
    <citation type="submission" date="2018-10" db="EMBL/GenBank/DDBJ databases">
        <title>Draft Genome Sequence of Bacteroides sp. KCTC 15687.</title>
        <authorList>
            <person name="Yu S.Y."/>
            <person name="Kim J.S."/>
            <person name="Oh B.S."/>
            <person name="Park S.H."/>
            <person name="Kang S.W."/>
            <person name="Park J.E."/>
            <person name="Choi S.H."/>
            <person name="Han K.I."/>
            <person name="Lee K.C."/>
            <person name="Eom M.K."/>
            <person name="Suh M.K."/>
            <person name="Lee D.H."/>
            <person name="Yoon H."/>
            <person name="Kim B."/>
            <person name="Yang S.J."/>
            <person name="Lee J.S."/>
            <person name="Lee J.H."/>
        </authorList>
    </citation>
    <scope>NUCLEOTIDE SEQUENCE [LARGE SCALE GENOMIC DNA]</scope>
    <source>
        <strain evidence="4 5">KCTC 15687</strain>
    </source>
</reference>
<feature type="region of interest" description="Disordered" evidence="1">
    <location>
        <begin position="1"/>
        <end position="21"/>
    </location>
</feature>
<name>A0A401LNT0_9BACE</name>
<protein>
    <recommendedName>
        <fullName evidence="6">GxGYxYP putative glycoside hydrolase C-terminal domain-containing protein</fullName>
    </recommendedName>
</protein>
<dbReference type="InterPro" id="IPR048309">
    <property type="entry name" value="GxGYxYP_N_3rd"/>
</dbReference>
<evidence type="ECO:0000256" key="1">
    <source>
        <dbReference type="SAM" id="MobiDB-lite"/>
    </source>
</evidence>
<proteinExistence type="predicted"/>
<feature type="domain" description="GxGYxYP putative glycoside hydrolase C-terminal" evidence="2">
    <location>
        <begin position="324"/>
        <end position="541"/>
    </location>
</feature>
<feature type="compositionally biased region" description="Basic and acidic residues" evidence="1">
    <location>
        <begin position="7"/>
        <end position="21"/>
    </location>
</feature>
<dbReference type="EMBL" id="BHWB01000001">
    <property type="protein sequence ID" value="GCB33212.1"/>
    <property type="molecule type" value="Genomic_DNA"/>
</dbReference>
<dbReference type="PANTHER" id="PTHR37321">
    <property type="entry name" value="EXPORTED PROTEIN-RELATED"/>
    <property type="match status" value="1"/>
</dbReference>
<dbReference type="Pfam" id="PF14323">
    <property type="entry name" value="GxGYxYP_C"/>
    <property type="match status" value="1"/>
</dbReference>
<evidence type="ECO:0000313" key="5">
    <source>
        <dbReference type="Proteomes" id="UP000288079"/>
    </source>
</evidence>
<evidence type="ECO:0000313" key="4">
    <source>
        <dbReference type="EMBL" id="GCB33212.1"/>
    </source>
</evidence>
<dbReference type="Gene3D" id="3.20.20.490">
    <property type="entry name" value="GxGYxYP glycoside hydrolase, C-terminal domain"/>
    <property type="match status" value="1"/>
</dbReference>
<dbReference type="Pfam" id="PF20958">
    <property type="entry name" value="GxGYxYP_N_3rd"/>
    <property type="match status" value="1"/>
</dbReference>